<reference evidence="2" key="1">
    <citation type="submission" date="2016-02" db="EMBL/GenBank/DDBJ databases">
        <title>WGS assembly of Manihot esculenta.</title>
        <authorList>
            <person name="Bredeson J.V."/>
            <person name="Prochnik S.E."/>
            <person name="Lyons J.B."/>
            <person name="Schmutz J."/>
            <person name="Grimwood J."/>
            <person name="Vrebalov J."/>
            <person name="Bart R.S."/>
            <person name="Amuge T."/>
            <person name="Ferguson M.E."/>
            <person name="Green R."/>
            <person name="Putnam N."/>
            <person name="Stites J."/>
            <person name="Rounsley S."/>
            <person name="Rokhsar D.S."/>
        </authorList>
    </citation>
    <scope>NUCLEOTIDE SEQUENCE [LARGE SCALE GENOMIC DNA]</scope>
    <source>
        <tissue evidence="2">Leaf</tissue>
    </source>
</reference>
<evidence type="ECO:0000256" key="1">
    <source>
        <dbReference type="SAM" id="MobiDB-lite"/>
    </source>
</evidence>
<gene>
    <name evidence="2" type="ORF">MANES_09G006200</name>
</gene>
<proteinExistence type="predicted"/>
<organism evidence="2">
    <name type="scientific">Manihot esculenta</name>
    <name type="common">Cassava</name>
    <name type="synonym">Jatropha manihot</name>
    <dbReference type="NCBI Taxonomy" id="3983"/>
    <lineage>
        <taxon>Eukaryota</taxon>
        <taxon>Viridiplantae</taxon>
        <taxon>Streptophyta</taxon>
        <taxon>Embryophyta</taxon>
        <taxon>Tracheophyta</taxon>
        <taxon>Spermatophyta</taxon>
        <taxon>Magnoliopsida</taxon>
        <taxon>eudicotyledons</taxon>
        <taxon>Gunneridae</taxon>
        <taxon>Pentapetalae</taxon>
        <taxon>rosids</taxon>
        <taxon>fabids</taxon>
        <taxon>Malpighiales</taxon>
        <taxon>Euphorbiaceae</taxon>
        <taxon>Crotonoideae</taxon>
        <taxon>Manihoteae</taxon>
        <taxon>Manihot</taxon>
    </lineage>
</organism>
<feature type="region of interest" description="Disordered" evidence="1">
    <location>
        <begin position="30"/>
        <end position="55"/>
    </location>
</feature>
<accession>A0A2C9V8R4</accession>
<protein>
    <submittedName>
        <fullName evidence="2">Uncharacterized protein</fullName>
    </submittedName>
</protein>
<feature type="compositionally biased region" description="Gly residues" evidence="1">
    <location>
        <begin position="38"/>
        <end position="47"/>
    </location>
</feature>
<dbReference type="AlphaFoldDB" id="A0A2C9V8R4"/>
<sequence>MLHVYQTEMDSALGNLEGEKAKKMRTVMIRTGTKRRNSGGGGSGGRTSGRTRRKKVKTTITMVDVRLKHFNIKIIAGCCC</sequence>
<name>A0A2C9V8R4_MANES</name>
<dbReference type="EMBL" id="CM004395">
    <property type="protein sequence ID" value="OAY40233.1"/>
    <property type="molecule type" value="Genomic_DNA"/>
</dbReference>
<evidence type="ECO:0000313" key="2">
    <source>
        <dbReference type="EMBL" id="OAY40233.1"/>
    </source>
</evidence>